<dbReference type="SUPFAM" id="SSF52799">
    <property type="entry name" value="(Phosphotyrosine protein) phosphatases II"/>
    <property type="match status" value="1"/>
</dbReference>
<dbReference type="InterPro" id="IPR016130">
    <property type="entry name" value="Tyr_Pase_AS"/>
</dbReference>
<dbReference type="RefSeq" id="XP_062734911.1">
    <property type="nucleotide sequence ID" value="XM_062876324.1"/>
</dbReference>
<dbReference type="Pfam" id="PF13350">
    <property type="entry name" value="Y_phosphatase3"/>
    <property type="match status" value="1"/>
</dbReference>
<dbReference type="GeneID" id="87895806"/>
<dbReference type="Proteomes" id="UP001322138">
    <property type="component" value="Unassembled WGS sequence"/>
</dbReference>
<evidence type="ECO:0000313" key="3">
    <source>
        <dbReference type="Proteomes" id="UP001322138"/>
    </source>
</evidence>
<evidence type="ECO:0008006" key="4">
    <source>
        <dbReference type="Google" id="ProtNLM"/>
    </source>
</evidence>
<name>A0ABR0FSI5_9PEZI</name>
<evidence type="ECO:0000313" key="2">
    <source>
        <dbReference type="EMBL" id="KAK4645935.1"/>
    </source>
</evidence>
<feature type="region of interest" description="Disordered" evidence="1">
    <location>
        <begin position="292"/>
        <end position="315"/>
    </location>
</feature>
<gene>
    <name evidence="2" type="ORF">QC761_205925</name>
</gene>
<dbReference type="InterPro" id="IPR026893">
    <property type="entry name" value="Tyr/Ser_Pase_IphP-type"/>
</dbReference>
<dbReference type="PANTHER" id="PTHR31126:SF1">
    <property type="entry name" value="TYROSINE SPECIFIC PROTEIN PHOSPHATASES DOMAIN-CONTAINING PROTEIN"/>
    <property type="match status" value="1"/>
</dbReference>
<dbReference type="EMBL" id="JAFFGZ010000004">
    <property type="protein sequence ID" value="KAK4645935.1"/>
    <property type="molecule type" value="Genomic_DNA"/>
</dbReference>
<dbReference type="Gene3D" id="3.90.190.10">
    <property type="entry name" value="Protein tyrosine phosphatase superfamily"/>
    <property type="match status" value="1"/>
</dbReference>
<reference evidence="2 3" key="1">
    <citation type="journal article" date="2023" name="bioRxiv">
        <title>High-quality genome assemblies of four members of thePodospora anserinaspecies complex.</title>
        <authorList>
            <person name="Ament-Velasquez S.L."/>
            <person name="Vogan A.A."/>
            <person name="Wallerman O."/>
            <person name="Hartmann F."/>
            <person name="Gautier V."/>
            <person name="Silar P."/>
            <person name="Giraud T."/>
            <person name="Johannesson H."/>
        </authorList>
    </citation>
    <scope>NUCLEOTIDE SEQUENCE [LARGE SCALE GENOMIC DNA]</scope>
    <source>
        <strain evidence="2 3">CBS 112042</strain>
    </source>
</reference>
<keyword evidence="3" id="KW-1185">Reference proteome</keyword>
<accession>A0ABR0FSI5</accession>
<dbReference type="InterPro" id="IPR029021">
    <property type="entry name" value="Prot-tyrosine_phosphatase-like"/>
</dbReference>
<organism evidence="2 3">
    <name type="scientific">Podospora bellae-mahoneyi</name>
    <dbReference type="NCBI Taxonomy" id="2093777"/>
    <lineage>
        <taxon>Eukaryota</taxon>
        <taxon>Fungi</taxon>
        <taxon>Dikarya</taxon>
        <taxon>Ascomycota</taxon>
        <taxon>Pezizomycotina</taxon>
        <taxon>Sordariomycetes</taxon>
        <taxon>Sordariomycetidae</taxon>
        <taxon>Sordariales</taxon>
        <taxon>Podosporaceae</taxon>
        <taxon>Podospora</taxon>
    </lineage>
</organism>
<dbReference type="PANTHER" id="PTHR31126">
    <property type="entry name" value="TYROSINE-PROTEIN PHOSPHATASE"/>
    <property type="match status" value="1"/>
</dbReference>
<evidence type="ECO:0000256" key="1">
    <source>
        <dbReference type="SAM" id="MobiDB-lite"/>
    </source>
</evidence>
<proteinExistence type="predicted"/>
<protein>
    <recommendedName>
        <fullName evidence="4">Tyrosine specific protein phosphatases domain-containing protein</fullName>
    </recommendedName>
</protein>
<dbReference type="PROSITE" id="PS00383">
    <property type="entry name" value="TYR_PHOSPHATASE_1"/>
    <property type="match status" value="1"/>
</dbReference>
<feature type="compositionally biased region" description="Low complexity" evidence="1">
    <location>
        <begin position="301"/>
        <end position="310"/>
    </location>
</feature>
<sequence>MLDTWSELEDTEYNEFDGIINFRDVGKTVNAFLGKKVLKEGILFRSAKLDDASYKDRIRLTEVYGIKSVIDLRSKTEHLNAQEKHKFLQKNLPLKIPGITYTRIILPSRRFELFLLSQLSWFNIFKFLLLYPLSRPHAISLISTHALGPLGLPSLSLNTLSHSSPSISLCLSSCLSGHPKIIHCTQGKDRTGLLTLLILLILRTPVQAISHDYHLTNSTSPRIRSIRLAEVREVGLPDSFAETDQAMVSSVISWLDATYGGVDGYLDAIGFGEQKRERLREILLCRGEDDNDAKEKDVGISPVSPSASSSDLEEGDVMVVQMGKEVGI</sequence>
<comment type="caution">
    <text evidence="2">The sequence shown here is derived from an EMBL/GenBank/DDBJ whole genome shotgun (WGS) entry which is preliminary data.</text>
</comment>